<dbReference type="Pfam" id="PF01764">
    <property type="entry name" value="Lipase_3"/>
    <property type="match status" value="1"/>
</dbReference>
<evidence type="ECO:0000313" key="4">
    <source>
        <dbReference type="Proteomes" id="UP000218231"/>
    </source>
</evidence>
<feature type="region of interest" description="Disordered" evidence="1">
    <location>
        <begin position="503"/>
        <end position="530"/>
    </location>
</feature>
<proteinExistence type="predicted"/>
<name>A0A2A2LFN9_9BILA</name>
<organism evidence="3 4">
    <name type="scientific">Diploscapter pachys</name>
    <dbReference type="NCBI Taxonomy" id="2018661"/>
    <lineage>
        <taxon>Eukaryota</taxon>
        <taxon>Metazoa</taxon>
        <taxon>Ecdysozoa</taxon>
        <taxon>Nematoda</taxon>
        <taxon>Chromadorea</taxon>
        <taxon>Rhabditida</taxon>
        <taxon>Rhabditina</taxon>
        <taxon>Rhabditomorpha</taxon>
        <taxon>Rhabditoidea</taxon>
        <taxon>Rhabditidae</taxon>
        <taxon>Diploscapter</taxon>
    </lineage>
</organism>
<dbReference type="CDD" id="cd00519">
    <property type="entry name" value="Lipase_3"/>
    <property type="match status" value="1"/>
</dbReference>
<dbReference type="SUPFAM" id="SSF53474">
    <property type="entry name" value="alpha/beta-Hydrolases"/>
    <property type="match status" value="1"/>
</dbReference>
<reference evidence="3 4" key="1">
    <citation type="journal article" date="2017" name="Curr. Biol.">
        <title>Genome architecture and evolution of a unichromosomal asexual nematode.</title>
        <authorList>
            <person name="Fradin H."/>
            <person name="Zegar C."/>
            <person name="Gutwein M."/>
            <person name="Lucas J."/>
            <person name="Kovtun M."/>
            <person name="Corcoran D."/>
            <person name="Baugh L.R."/>
            <person name="Kiontke K."/>
            <person name="Gunsalus K."/>
            <person name="Fitch D.H."/>
            <person name="Piano F."/>
        </authorList>
    </citation>
    <scope>NUCLEOTIDE SEQUENCE [LARGE SCALE GENOMIC DNA]</scope>
    <source>
        <strain evidence="3">PF1309</strain>
    </source>
</reference>
<dbReference type="OrthoDB" id="426718at2759"/>
<feature type="compositionally biased region" description="Polar residues" evidence="1">
    <location>
        <begin position="506"/>
        <end position="524"/>
    </location>
</feature>
<accession>A0A2A2LFN9</accession>
<dbReference type="AlphaFoldDB" id="A0A2A2LFN9"/>
<feature type="domain" description="C2H2-type" evidence="2">
    <location>
        <begin position="131"/>
        <end position="154"/>
    </location>
</feature>
<evidence type="ECO:0000256" key="1">
    <source>
        <dbReference type="SAM" id="MobiDB-lite"/>
    </source>
</evidence>
<dbReference type="GO" id="GO:0006629">
    <property type="term" value="P:lipid metabolic process"/>
    <property type="evidence" value="ECO:0007669"/>
    <property type="project" value="InterPro"/>
</dbReference>
<dbReference type="EMBL" id="LIAE01006810">
    <property type="protein sequence ID" value="PAV84954.1"/>
    <property type="molecule type" value="Genomic_DNA"/>
</dbReference>
<dbReference type="PANTHER" id="PTHR45908:SF13">
    <property type="entry name" value="FUNGAL LIPASE-LIKE DOMAIN-CONTAINING PROTEIN"/>
    <property type="match status" value="1"/>
</dbReference>
<dbReference type="InterPro" id="IPR002921">
    <property type="entry name" value="Fungal_lipase-type"/>
</dbReference>
<protein>
    <recommendedName>
        <fullName evidence="2">C2H2-type domain-containing protein</fullName>
    </recommendedName>
</protein>
<dbReference type="Gene3D" id="3.40.50.1820">
    <property type="entry name" value="alpha/beta hydrolase"/>
    <property type="match status" value="1"/>
</dbReference>
<evidence type="ECO:0000259" key="2">
    <source>
        <dbReference type="PROSITE" id="PS00028"/>
    </source>
</evidence>
<evidence type="ECO:0000313" key="3">
    <source>
        <dbReference type="EMBL" id="PAV84954.1"/>
    </source>
</evidence>
<dbReference type="PROSITE" id="PS00028">
    <property type="entry name" value="ZINC_FINGER_C2H2_1"/>
    <property type="match status" value="1"/>
</dbReference>
<dbReference type="PANTHER" id="PTHR45908">
    <property type="entry name" value="PROTEIN CBG11750-RELATED"/>
    <property type="match status" value="1"/>
</dbReference>
<dbReference type="Proteomes" id="UP000218231">
    <property type="component" value="Unassembled WGS sequence"/>
</dbReference>
<keyword evidence="4" id="KW-1185">Reference proteome</keyword>
<comment type="caution">
    <text evidence="3">The sequence shown here is derived from an EMBL/GenBank/DDBJ whole genome shotgun (WGS) entry which is preliminary data.</text>
</comment>
<gene>
    <name evidence="3" type="ORF">WR25_08510</name>
</gene>
<sequence length="530" mass="60881">MVQDHIAEHFYDINGKQHRFICRGCGDGYNKTSSAKTHYIRGCKKNVKKQYKTPNEGMINNMNDWPFEPIMKLVKEIFDNESFINKLPKTIVNKWKVEMHKKVADLEADDITRHVWAHLIEDRIALKRLRCNIPECDYKISKDETMKKHLEKEHGVAKSIENFTDQSIDLSFQVVEELSEQMVGGRLGLMEYFPQIWRKKIFADFIEMKEAKSMHVNALQYAYSDSLARNFMMPACAAVEAEDPKNCLQSVYEFWLKRHVTVICDELNGIDTCSALTAVDHEQKAILITYRGTKGKIQLGVESLETLLRNKTEWVAGGHVSSYFYKAFFDLWNAGIKDDFIALAHTYPTYDLWITGHSLGGAMASLAASYIGFNKLFPVSQIKMISLGQPRTGDSAYADAFDQLIPYAYRVIHKKDIVCHIPMKGQEDFRHHKSEIWYNNNMVDATYKECDEQESNSCSDGSIDISQEDHHYYFNVYLTFWGRSDCVNGEFLHVFYSPLSARRPSPTVQSGGDGASRTQYANENSVRKGE</sequence>
<dbReference type="InterPro" id="IPR029058">
    <property type="entry name" value="AB_hydrolase_fold"/>
</dbReference>
<dbReference type="InterPro" id="IPR013087">
    <property type="entry name" value="Znf_C2H2_type"/>
</dbReference>